<evidence type="ECO:0000256" key="1">
    <source>
        <dbReference type="ARBA" id="ARBA00004429"/>
    </source>
</evidence>
<evidence type="ECO:0000313" key="12">
    <source>
        <dbReference type="Proteomes" id="UP001429564"/>
    </source>
</evidence>
<dbReference type="Pfam" id="PF04290">
    <property type="entry name" value="DctQ"/>
    <property type="match status" value="1"/>
</dbReference>
<proteinExistence type="inferred from homology"/>
<feature type="transmembrane region" description="Helical" evidence="9">
    <location>
        <begin position="90"/>
        <end position="111"/>
    </location>
</feature>
<keyword evidence="3" id="KW-1003">Cell membrane</keyword>
<feature type="transmembrane region" description="Helical" evidence="9">
    <location>
        <begin position="50"/>
        <end position="69"/>
    </location>
</feature>
<evidence type="ECO:0000256" key="8">
    <source>
        <dbReference type="ARBA" id="ARBA00038436"/>
    </source>
</evidence>
<keyword evidence="6 9" id="KW-1133">Transmembrane helix</keyword>
<dbReference type="Proteomes" id="UP001429564">
    <property type="component" value="Unassembled WGS sequence"/>
</dbReference>
<keyword evidence="7 9" id="KW-0472">Membrane</keyword>
<comment type="similarity">
    <text evidence="8 9">Belongs to the TRAP transporter small permease family.</text>
</comment>
<feature type="domain" description="Tripartite ATP-independent periplasmic transporters DctQ component" evidence="10">
    <location>
        <begin position="31"/>
        <end position="154"/>
    </location>
</feature>
<comment type="subcellular location">
    <subcellularLocation>
        <location evidence="1 9">Cell inner membrane</location>
        <topology evidence="1 9">Multi-pass membrane protein</topology>
    </subcellularLocation>
</comment>
<feature type="transmembrane region" description="Helical" evidence="9">
    <location>
        <begin position="12"/>
        <end position="35"/>
    </location>
</feature>
<reference evidence="11 12" key="1">
    <citation type="submission" date="2018-05" db="EMBL/GenBank/DDBJ databases">
        <authorList>
            <person name="Zhang Y.-J."/>
        </authorList>
    </citation>
    <scope>NUCLEOTIDE SEQUENCE [LARGE SCALE GENOMIC DNA]</scope>
    <source>
        <strain evidence="11 12">CY04</strain>
    </source>
</reference>
<dbReference type="PANTHER" id="PTHR35011">
    <property type="entry name" value="2,3-DIKETO-L-GULONATE TRAP TRANSPORTER SMALL PERMEASE PROTEIN YIAM"/>
    <property type="match status" value="1"/>
</dbReference>
<dbReference type="InterPro" id="IPR055348">
    <property type="entry name" value="DctQ"/>
</dbReference>
<dbReference type="PANTHER" id="PTHR35011:SF2">
    <property type="entry name" value="2,3-DIKETO-L-GULONATE TRAP TRANSPORTER SMALL PERMEASE PROTEIN YIAM"/>
    <property type="match status" value="1"/>
</dbReference>
<evidence type="ECO:0000313" key="11">
    <source>
        <dbReference type="EMBL" id="NIZ60002.1"/>
    </source>
</evidence>
<sequence length="173" mass="19416">MRNWAETTSAKINTVVEAIVAALMLALVLDVWLGVVDRYYFHWQLPWPEVLARYLMIWAAMLAVSSGVARRDHIGLTAFVMVLPYKLRRMALICMDLLALALFLYVAWFGVQFAQSGAPRHAMIFGASLAPFYAAIPVAAFLSSLQLVLVLLRDMGAHIDRPPFSDHLEEELP</sequence>
<keyword evidence="5 9" id="KW-0812">Transmembrane</keyword>
<dbReference type="InterPro" id="IPR007387">
    <property type="entry name" value="TRAP_DctQ"/>
</dbReference>
<evidence type="ECO:0000256" key="4">
    <source>
        <dbReference type="ARBA" id="ARBA00022519"/>
    </source>
</evidence>
<organism evidence="11 12">
    <name type="scientific">Parasedimentitalea denitrificans</name>
    <dbReference type="NCBI Taxonomy" id="2211118"/>
    <lineage>
        <taxon>Bacteria</taxon>
        <taxon>Pseudomonadati</taxon>
        <taxon>Pseudomonadota</taxon>
        <taxon>Alphaproteobacteria</taxon>
        <taxon>Rhodobacterales</taxon>
        <taxon>Paracoccaceae</taxon>
        <taxon>Parasedimentitalea</taxon>
    </lineage>
</organism>
<name>A0ABX0W2Z1_9RHOB</name>
<dbReference type="EMBL" id="QHLQ01000002">
    <property type="protein sequence ID" value="NIZ60002.1"/>
    <property type="molecule type" value="Genomic_DNA"/>
</dbReference>
<evidence type="ECO:0000256" key="9">
    <source>
        <dbReference type="RuleBase" id="RU369079"/>
    </source>
</evidence>
<evidence type="ECO:0000256" key="7">
    <source>
        <dbReference type="ARBA" id="ARBA00023136"/>
    </source>
</evidence>
<protein>
    <recommendedName>
        <fullName evidence="9">TRAP transporter small permease protein</fullName>
    </recommendedName>
</protein>
<keyword evidence="12" id="KW-1185">Reference proteome</keyword>
<evidence type="ECO:0000256" key="2">
    <source>
        <dbReference type="ARBA" id="ARBA00022448"/>
    </source>
</evidence>
<evidence type="ECO:0000256" key="6">
    <source>
        <dbReference type="ARBA" id="ARBA00022989"/>
    </source>
</evidence>
<accession>A0ABX0W2Z1</accession>
<gene>
    <name evidence="11" type="ORF">DL239_03315</name>
</gene>
<comment type="caution">
    <text evidence="11">The sequence shown here is derived from an EMBL/GenBank/DDBJ whole genome shotgun (WGS) entry which is preliminary data.</text>
</comment>
<comment type="subunit">
    <text evidence="9">The complex comprises the extracytoplasmic solute receptor protein and the two transmembrane proteins.</text>
</comment>
<comment type="function">
    <text evidence="9">Part of the tripartite ATP-independent periplasmic (TRAP) transport system.</text>
</comment>
<evidence type="ECO:0000256" key="5">
    <source>
        <dbReference type="ARBA" id="ARBA00022692"/>
    </source>
</evidence>
<dbReference type="RefSeq" id="WP_167682276.1">
    <property type="nucleotide sequence ID" value="NZ_QHLQ01000002.1"/>
</dbReference>
<feature type="transmembrane region" description="Helical" evidence="9">
    <location>
        <begin position="131"/>
        <end position="152"/>
    </location>
</feature>
<evidence type="ECO:0000259" key="10">
    <source>
        <dbReference type="Pfam" id="PF04290"/>
    </source>
</evidence>
<evidence type="ECO:0000256" key="3">
    <source>
        <dbReference type="ARBA" id="ARBA00022475"/>
    </source>
</evidence>
<keyword evidence="4 9" id="KW-0997">Cell inner membrane</keyword>
<keyword evidence="2 9" id="KW-0813">Transport</keyword>